<evidence type="ECO:0000313" key="4">
    <source>
        <dbReference type="Proteomes" id="UP001437256"/>
    </source>
</evidence>
<sequence>MSLSLFRQPTATTPSGGVKAFLFAFFVVIYILLYLRYLRPTYPKEHLPETRLLLAILGSTHITFQPGYRSFVAVGINDSNSCARNARQLPEIPLVSPAVLYITAALAVYFSPYDETVPHLEDTVDTNPHDVAHQDNRDEERKEQFSADQGEGDPEKALALV</sequence>
<organism evidence="3 4">
    <name type="scientific">Marasmius tenuissimus</name>
    <dbReference type="NCBI Taxonomy" id="585030"/>
    <lineage>
        <taxon>Eukaryota</taxon>
        <taxon>Fungi</taxon>
        <taxon>Dikarya</taxon>
        <taxon>Basidiomycota</taxon>
        <taxon>Agaricomycotina</taxon>
        <taxon>Agaricomycetes</taxon>
        <taxon>Agaricomycetidae</taxon>
        <taxon>Agaricales</taxon>
        <taxon>Marasmiineae</taxon>
        <taxon>Marasmiaceae</taxon>
        <taxon>Marasmius</taxon>
    </lineage>
</organism>
<dbReference type="Proteomes" id="UP001437256">
    <property type="component" value="Unassembled WGS sequence"/>
</dbReference>
<feature type="compositionally biased region" description="Basic and acidic residues" evidence="1">
    <location>
        <begin position="125"/>
        <end position="145"/>
    </location>
</feature>
<evidence type="ECO:0000256" key="1">
    <source>
        <dbReference type="SAM" id="MobiDB-lite"/>
    </source>
</evidence>
<evidence type="ECO:0000313" key="3">
    <source>
        <dbReference type="EMBL" id="KAL0070412.1"/>
    </source>
</evidence>
<accession>A0ABR3A8W4</accession>
<comment type="caution">
    <text evidence="3">The sequence shown here is derived from an EMBL/GenBank/DDBJ whole genome shotgun (WGS) entry which is preliminary data.</text>
</comment>
<keyword evidence="2" id="KW-0472">Membrane</keyword>
<keyword evidence="2" id="KW-1133">Transmembrane helix</keyword>
<dbReference type="EMBL" id="JBBXMP010000006">
    <property type="protein sequence ID" value="KAL0070412.1"/>
    <property type="molecule type" value="Genomic_DNA"/>
</dbReference>
<feature type="transmembrane region" description="Helical" evidence="2">
    <location>
        <begin position="20"/>
        <end position="38"/>
    </location>
</feature>
<reference evidence="3 4" key="1">
    <citation type="submission" date="2024-05" db="EMBL/GenBank/DDBJ databases">
        <title>A draft genome resource for the thread blight pathogen Marasmius tenuissimus strain MS-2.</title>
        <authorList>
            <person name="Yulfo-Soto G.E."/>
            <person name="Baruah I.K."/>
            <person name="Amoako-Attah I."/>
            <person name="Bukari Y."/>
            <person name="Meinhardt L.W."/>
            <person name="Bailey B.A."/>
            <person name="Cohen S.P."/>
        </authorList>
    </citation>
    <scope>NUCLEOTIDE SEQUENCE [LARGE SCALE GENOMIC DNA]</scope>
    <source>
        <strain evidence="3 4">MS-2</strain>
    </source>
</reference>
<evidence type="ECO:0000256" key="2">
    <source>
        <dbReference type="SAM" id="Phobius"/>
    </source>
</evidence>
<name>A0ABR3A8W4_9AGAR</name>
<proteinExistence type="predicted"/>
<keyword evidence="2" id="KW-0812">Transmembrane</keyword>
<gene>
    <name evidence="3" type="ORF">AAF712_002243</name>
</gene>
<protein>
    <submittedName>
        <fullName evidence="3">Uncharacterized protein</fullName>
    </submittedName>
</protein>
<keyword evidence="4" id="KW-1185">Reference proteome</keyword>
<feature type="region of interest" description="Disordered" evidence="1">
    <location>
        <begin position="125"/>
        <end position="161"/>
    </location>
</feature>